<protein>
    <recommendedName>
        <fullName evidence="8">Methyl-accepting transducer domain-containing protein</fullName>
    </recommendedName>
</protein>
<feature type="domain" description="Methyl-accepting transducer" evidence="8">
    <location>
        <begin position="64"/>
        <end position="300"/>
    </location>
</feature>
<evidence type="ECO:0000313" key="10">
    <source>
        <dbReference type="Proteomes" id="UP000321199"/>
    </source>
</evidence>
<dbReference type="InterPro" id="IPR004089">
    <property type="entry name" value="MCPsignal_dom"/>
</dbReference>
<dbReference type="PANTHER" id="PTHR32089:SF119">
    <property type="entry name" value="METHYL-ACCEPTING CHEMOTAXIS PROTEIN CTPL"/>
    <property type="match status" value="1"/>
</dbReference>
<accession>A0A5B8RXX0</accession>
<evidence type="ECO:0000256" key="7">
    <source>
        <dbReference type="SAM" id="MobiDB-lite"/>
    </source>
</evidence>
<keyword evidence="4" id="KW-0472">Membrane</keyword>
<keyword evidence="5 6" id="KW-0807">Transducer</keyword>
<dbReference type="SMART" id="SM00283">
    <property type="entry name" value="MA"/>
    <property type="match status" value="1"/>
</dbReference>
<dbReference type="OrthoDB" id="9765776at2"/>
<feature type="compositionally biased region" description="Low complexity" evidence="7">
    <location>
        <begin position="465"/>
        <end position="478"/>
    </location>
</feature>
<dbReference type="RefSeq" id="WP_146912628.1">
    <property type="nucleotide sequence ID" value="NZ_CP042344.1"/>
</dbReference>
<dbReference type="SUPFAM" id="SSF58104">
    <property type="entry name" value="Methyl-accepting chemotaxis protein (MCP) signaling domain"/>
    <property type="match status" value="1"/>
</dbReference>
<reference evidence="9 10" key="1">
    <citation type="submission" date="2019-07" db="EMBL/GenBank/DDBJ databases">
        <title>Complete genome sequence of Comamonas sp. NLF 7-7 isolated from livestock.</title>
        <authorList>
            <person name="Kim D.H."/>
            <person name="Kim J.G."/>
        </authorList>
    </citation>
    <scope>NUCLEOTIDE SEQUENCE [LARGE SCALE GENOMIC DNA]</scope>
    <source>
        <strain evidence="9 10">NLF 7-7</strain>
    </source>
</reference>
<comment type="subcellular location">
    <subcellularLocation>
        <location evidence="1">Membrane</location>
        <topology evidence="1">Multi-pass membrane protein</topology>
    </subcellularLocation>
</comment>
<proteinExistence type="predicted"/>
<gene>
    <name evidence="9" type="ORF">FOZ74_08320</name>
</gene>
<keyword evidence="2" id="KW-0812">Transmembrane</keyword>
<name>A0A5B8RXX0_9BURK</name>
<dbReference type="KEGG" id="cof:FOZ74_08320"/>
<dbReference type="PROSITE" id="PS50111">
    <property type="entry name" value="CHEMOTAXIS_TRANSDUC_2"/>
    <property type="match status" value="1"/>
</dbReference>
<evidence type="ECO:0000256" key="5">
    <source>
        <dbReference type="ARBA" id="ARBA00023224"/>
    </source>
</evidence>
<evidence type="ECO:0000313" key="9">
    <source>
        <dbReference type="EMBL" id="QEA13035.1"/>
    </source>
</evidence>
<evidence type="ECO:0000256" key="4">
    <source>
        <dbReference type="ARBA" id="ARBA00023136"/>
    </source>
</evidence>
<evidence type="ECO:0000256" key="2">
    <source>
        <dbReference type="ARBA" id="ARBA00022692"/>
    </source>
</evidence>
<evidence type="ECO:0000256" key="6">
    <source>
        <dbReference type="PROSITE-ProRule" id="PRU00284"/>
    </source>
</evidence>
<organism evidence="9 10">
    <name type="scientific">Comamonas flocculans</name>
    <dbReference type="NCBI Taxonomy" id="2597701"/>
    <lineage>
        <taxon>Bacteria</taxon>
        <taxon>Pseudomonadati</taxon>
        <taxon>Pseudomonadota</taxon>
        <taxon>Betaproteobacteria</taxon>
        <taxon>Burkholderiales</taxon>
        <taxon>Comamonadaceae</taxon>
        <taxon>Comamonas</taxon>
    </lineage>
</organism>
<feature type="region of interest" description="Disordered" evidence="7">
    <location>
        <begin position="454"/>
        <end position="478"/>
    </location>
</feature>
<dbReference type="PANTHER" id="PTHR32089">
    <property type="entry name" value="METHYL-ACCEPTING CHEMOTAXIS PROTEIN MCPB"/>
    <property type="match status" value="1"/>
</dbReference>
<keyword evidence="3" id="KW-1133">Transmembrane helix</keyword>
<sequence length="478" mass="50748">MLAKRLLAGLLALVLAALASPLVPWLALRPWALLALLLLCLAALARTHPRGSQARSAVARADRHALAVIAENAGMMSSFTRVVAASREQQSLLAGLHQEVDALSASVQTVVQSADVTHDEVSSMHGLAEQGDTLLHHAAAGIEALAQSADGLDARFREVMRHTQEIKGLLAVIQNVTMQTNLLSLNAAVEAARAGEQGRGFAVVADEVRKLAVRTGEATQQIQQTIAGITSSASAADAHLRTVLEGVHESVQRTRETGAALADIRERSGRTLQAASSMAEAAQTQDAVSERLVDGARRLASAAGQSLEWVGKSNAQLRVVQGLIGELKQDTSALLASQREVDVLTDCIEEMRACNILVMNSASAAELAPVLQRIAQLDQRLDAAWQRWQRRVGRKAQAADAARAFADALAHYRTVRGQALALAQAGRFDEVRSFIPGAVRQAYDAAKQALAPLADRQRRARQRGSPAAAASTALARAS</sequence>
<dbReference type="GO" id="GO:0007165">
    <property type="term" value="P:signal transduction"/>
    <property type="evidence" value="ECO:0007669"/>
    <property type="project" value="UniProtKB-KW"/>
</dbReference>
<evidence type="ECO:0000259" key="8">
    <source>
        <dbReference type="PROSITE" id="PS50111"/>
    </source>
</evidence>
<evidence type="ECO:0000256" key="3">
    <source>
        <dbReference type="ARBA" id="ARBA00022989"/>
    </source>
</evidence>
<dbReference type="Proteomes" id="UP000321199">
    <property type="component" value="Chromosome"/>
</dbReference>
<dbReference type="EMBL" id="CP042344">
    <property type="protein sequence ID" value="QEA13035.1"/>
    <property type="molecule type" value="Genomic_DNA"/>
</dbReference>
<dbReference type="Pfam" id="PF00015">
    <property type="entry name" value="MCPsignal"/>
    <property type="match status" value="1"/>
</dbReference>
<dbReference type="InterPro" id="IPR024478">
    <property type="entry name" value="HlyB_4HB_MCP"/>
</dbReference>
<dbReference type="Pfam" id="PF12729">
    <property type="entry name" value="4HB_MCP_1"/>
    <property type="match status" value="1"/>
</dbReference>
<dbReference type="GO" id="GO:0016020">
    <property type="term" value="C:membrane"/>
    <property type="evidence" value="ECO:0007669"/>
    <property type="project" value="UniProtKB-SubCell"/>
</dbReference>
<dbReference type="AlphaFoldDB" id="A0A5B8RXX0"/>
<dbReference type="Gene3D" id="1.10.287.950">
    <property type="entry name" value="Methyl-accepting chemotaxis protein"/>
    <property type="match status" value="1"/>
</dbReference>
<evidence type="ECO:0000256" key="1">
    <source>
        <dbReference type="ARBA" id="ARBA00004141"/>
    </source>
</evidence>
<keyword evidence="10" id="KW-1185">Reference proteome</keyword>